<accession>A0A4Z2J5H0</accession>
<keyword evidence="3" id="KW-1185">Reference proteome</keyword>
<name>A0A4Z2J5H0_9TELE</name>
<evidence type="ECO:0000313" key="3">
    <source>
        <dbReference type="Proteomes" id="UP000314294"/>
    </source>
</evidence>
<dbReference type="AlphaFoldDB" id="A0A4Z2J5H0"/>
<organism evidence="2 3">
    <name type="scientific">Liparis tanakae</name>
    <name type="common">Tanaka's snailfish</name>
    <dbReference type="NCBI Taxonomy" id="230148"/>
    <lineage>
        <taxon>Eukaryota</taxon>
        <taxon>Metazoa</taxon>
        <taxon>Chordata</taxon>
        <taxon>Craniata</taxon>
        <taxon>Vertebrata</taxon>
        <taxon>Euteleostomi</taxon>
        <taxon>Actinopterygii</taxon>
        <taxon>Neopterygii</taxon>
        <taxon>Teleostei</taxon>
        <taxon>Neoteleostei</taxon>
        <taxon>Acanthomorphata</taxon>
        <taxon>Eupercaria</taxon>
        <taxon>Perciformes</taxon>
        <taxon>Cottioidei</taxon>
        <taxon>Cottales</taxon>
        <taxon>Liparidae</taxon>
        <taxon>Liparis</taxon>
    </lineage>
</organism>
<dbReference type="Proteomes" id="UP000314294">
    <property type="component" value="Unassembled WGS sequence"/>
</dbReference>
<comment type="caution">
    <text evidence="2">The sequence shown here is derived from an EMBL/GenBank/DDBJ whole genome shotgun (WGS) entry which is preliminary data.</text>
</comment>
<reference evidence="2 3" key="1">
    <citation type="submission" date="2019-03" db="EMBL/GenBank/DDBJ databases">
        <title>First draft genome of Liparis tanakae, snailfish: a comprehensive survey of snailfish specific genes.</title>
        <authorList>
            <person name="Kim W."/>
            <person name="Song I."/>
            <person name="Jeong J.-H."/>
            <person name="Kim D."/>
            <person name="Kim S."/>
            <person name="Ryu S."/>
            <person name="Song J.Y."/>
            <person name="Lee S.K."/>
        </authorList>
    </citation>
    <scope>NUCLEOTIDE SEQUENCE [LARGE SCALE GENOMIC DNA]</scope>
    <source>
        <tissue evidence="2">Muscle</tissue>
    </source>
</reference>
<feature type="compositionally biased region" description="Basic and acidic residues" evidence="1">
    <location>
        <begin position="8"/>
        <end position="19"/>
    </location>
</feature>
<evidence type="ECO:0000313" key="2">
    <source>
        <dbReference type="EMBL" id="TNN84763.1"/>
    </source>
</evidence>
<protein>
    <submittedName>
        <fullName evidence="2">Uncharacterized protein</fullName>
    </submittedName>
</protein>
<evidence type="ECO:0000256" key="1">
    <source>
        <dbReference type="SAM" id="MobiDB-lite"/>
    </source>
</evidence>
<feature type="region of interest" description="Disordered" evidence="1">
    <location>
        <begin position="1"/>
        <end position="23"/>
    </location>
</feature>
<feature type="region of interest" description="Disordered" evidence="1">
    <location>
        <begin position="43"/>
        <end position="80"/>
    </location>
</feature>
<dbReference type="EMBL" id="SRLO01000024">
    <property type="protein sequence ID" value="TNN84763.1"/>
    <property type="molecule type" value="Genomic_DNA"/>
</dbReference>
<proteinExistence type="predicted"/>
<sequence length="99" mass="10644">MRFTLNGGERRSEPFHPESSRLTATLRSGRSLRDRWEIFLNCSGGTDGSLPQPRRDSDEGEGVGGTRASAGCEAEADGREMSAAWSWTSASLTRAPAAV</sequence>
<gene>
    <name evidence="2" type="ORF">EYF80_004808</name>
</gene>